<sequence length="160" mass="17921">MKKTLIAALMLLSGSAFAASWSATYYNVKSGTLLVDTDSIVENGGTTKFWTTFAPTVDYNRPSAGYAYNMTLRNINCKSHTVAYAKSIYYDFDQVPHDATVADKSTQEIIPDSENDYLWKYVCQPDARKDLAAPVSNIKEYLRGHAEMAKQYDFASRAKQ</sequence>
<proteinExistence type="predicted"/>
<name>A0ABV0CEW3_9NEIS</name>
<gene>
    <name evidence="3" type="ORF">VA599_02750</name>
</gene>
<dbReference type="RefSeq" id="WP_346787599.1">
    <property type="nucleotide sequence ID" value="NZ_JAYFSJ010000002.1"/>
</dbReference>
<accession>A0ABV0CEW3</accession>
<evidence type="ECO:0000259" key="2">
    <source>
        <dbReference type="Pfam" id="PF16747"/>
    </source>
</evidence>
<dbReference type="EMBL" id="JAYFSJ010000002">
    <property type="protein sequence ID" value="MEN7429647.1"/>
    <property type="molecule type" value="Genomic_DNA"/>
</dbReference>
<feature type="domain" description="Surface-adhesin protein E-like" evidence="2">
    <location>
        <begin position="29"/>
        <end position="124"/>
    </location>
</feature>
<dbReference type="Pfam" id="PF16747">
    <property type="entry name" value="Adhesin_E"/>
    <property type="match status" value="1"/>
</dbReference>
<feature type="signal peptide" evidence="1">
    <location>
        <begin position="1"/>
        <end position="18"/>
    </location>
</feature>
<evidence type="ECO:0000313" key="4">
    <source>
        <dbReference type="Proteomes" id="UP001405405"/>
    </source>
</evidence>
<keyword evidence="4" id="KW-1185">Reference proteome</keyword>
<protein>
    <submittedName>
        <fullName evidence="3">Surface-adhesin E family protein</fullName>
    </submittedName>
</protein>
<reference evidence="3 4" key="1">
    <citation type="submission" date="2023-12" db="EMBL/GenBank/DDBJ databases">
        <title>Chromobacterium sp. strain TRC.1.1.SA producing antimicrobial pigment.</title>
        <authorList>
            <person name="Verma N."/>
            <person name="Choksket S."/>
            <person name="Pinnaka A.K."/>
            <person name="Korpole S."/>
        </authorList>
    </citation>
    <scope>NUCLEOTIDE SEQUENCE [LARGE SCALE GENOMIC DNA]</scope>
    <source>
        <strain evidence="3 4">TRC1.1.SA</strain>
    </source>
</reference>
<feature type="chain" id="PRO_5046592362" evidence="1">
    <location>
        <begin position="19"/>
        <end position="160"/>
    </location>
</feature>
<comment type="caution">
    <text evidence="3">The sequence shown here is derived from an EMBL/GenBank/DDBJ whole genome shotgun (WGS) entry which is preliminary data.</text>
</comment>
<evidence type="ECO:0000256" key="1">
    <source>
        <dbReference type="SAM" id="SignalP"/>
    </source>
</evidence>
<evidence type="ECO:0000313" key="3">
    <source>
        <dbReference type="EMBL" id="MEN7429647.1"/>
    </source>
</evidence>
<organism evidence="3 4">
    <name type="scientific">Chromobacterium indicum</name>
    <dbReference type="NCBI Taxonomy" id="3110228"/>
    <lineage>
        <taxon>Bacteria</taxon>
        <taxon>Pseudomonadati</taxon>
        <taxon>Pseudomonadota</taxon>
        <taxon>Betaproteobacteria</taxon>
        <taxon>Neisseriales</taxon>
        <taxon>Chromobacteriaceae</taxon>
        <taxon>Chromobacterium</taxon>
    </lineage>
</organism>
<dbReference type="Proteomes" id="UP001405405">
    <property type="component" value="Unassembled WGS sequence"/>
</dbReference>
<keyword evidence="1" id="KW-0732">Signal</keyword>
<dbReference type="InterPro" id="IPR031939">
    <property type="entry name" value="Adhesin_E-like"/>
</dbReference>